<accession>A0A2T0MER9</accession>
<comment type="caution">
    <text evidence="1">The sequence shown here is derived from an EMBL/GenBank/DDBJ whole genome shotgun (WGS) entry which is preliminary data.</text>
</comment>
<proteinExistence type="predicted"/>
<protein>
    <submittedName>
        <fullName evidence="1">Uncharacterized protein</fullName>
    </submittedName>
</protein>
<keyword evidence="2" id="KW-1185">Reference proteome</keyword>
<dbReference type="Proteomes" id="UP000237640">
    <property type="component" value="Unassembled WGS sequence"/>
</dbReference>
<organism evidence="1 2">
    <name type="scientific">Flagellimonas meridianipacifica</name>
    <dbReference type="NCBI Taxonomy" id="1080225"/>
    <lineage>
        <taxon>Bacteria</taxon>
        <taxon>Pseudomonadati</taxon>
        <taxon>Bacteroidota</taxon>
        <taxon>Flavobacteriia</taxon>
        <taxon>Flavobacteriales</taxon>
        <taxon>Flavobacteriaceae</taxon>
        <taxon>Flagellimonas</taxon>
    </lineage>
</organism>
<evidence type="ECO:0000313" key="1">
    <source>
        <dbReference type="EMBL" id="PRX56036.1"/>
    </source>
</evidence>
<dbReference type="AlphaFoldDB" id="A0A2T0MER9"/>
<name>A0A2T0MER9_9FLAO</name>
<dbReference type="EMBL" id="PVYX01000001">
    <property type="protein sequence ID" value="PRX56036.1"/>
    <property type="molecule type" value="Genomic_DNA"/>
</dbReference>
<gene>
    <name evidence="1" type="ORF">CLV81_0024</name>
</gene>
<reference evidence="1 2" key="1">
    <citation type="submission" date="2018-03" db="EMBL/GenBank/DDBJ databases">
        <title>Genomic Encyclopedia of Archaeal and Bacterial Type Strains, Phase II (KMG-II): from individual species to whole genera.</title>
        <authorList>
            <person name="Goeker M."/>
        </authorList>
    </citation>
    <scope>NUCLEOTIDE SEQUENCE [LARGE SCALE GENOMIC DNA]</scope>
    <source>
        <strain evidence="1 2">DSM 25027</strain>
    </source>
</reference>
<sequence>MDIVQNTQILEFVSETIELKSSMYNPLLPYDFQFLPKIGFEI</sequence>
<evidence type="ECO:0000313" key="2">
    <source>
        <dbReference type="Proteomes" id="UP000237640"/>
    </source>
</evidence>